<feature type="domain" description="GGDEF" evidence="4">
    <location>
        <begin position="359"/>
        <end position="492"/>
    </location>
</feature>
<dbReference type="Gene3D" id="3.30.450.20">
    <property type="entry name" value="PAS domain"/>
    <property type="match status" value="1"/>
</dbReference>
<dbReference type="InterPro" id="IPR029787">
    <property type="entry name" value="Nucleotide_cyclase"/>
</dbReference>
<evidence type="ECO:0000313" key="6">
    <source>
        <dbReference type="Proteomes" id="UP000708338"/>
    </source>
</evidence>
<protein>
    <submittedName>
        <fullName evidence="5">Diguanylate cyclase</fullName>
    </submittedName>
</protein>
<dbReference type="PANTHER" id="PTHR33121:SF70">
    <property type="entry name" value="SIGNALING PROTEIN YKOW"/>
    <property type="match status" value="1"/>
</dbReference>
<evidence type="ECO:0000313" key="5">
    <source>
        <dbReference type="EMBL" id="MBT9810854.1"/>
    </source>
</evidence>
<feature type="domain" description="GGDEF" evidence="4">
    <location>
        <begin position="659"/>
        <end position="791"/>
    </location>
</feature>
<feature type="domain" description="PAS" evidence="2">
    <location>
        <begin position="30"/>
        <end position="72"/>
    </location>
</feature>
<dbReference type="SUPFAM" id="SSF55073">
    <property type="entry name" value="Nucleotide cyclase"/>
    <property type="match status" value="3"/>
</dbReference>
<feature type="domain" description="EAL" evidence="3">
    <location>
        <begin position="800"/>
        <end position="1055"/>
    </location>
</feature>
<dbReference type="InterPro" id="IPR050706">
    <property type="entry name" value="Cyclic-di-GMP_PDE-like"/>
</dbReference>
<dbReference type="InterPro" id="IPR001633">
    <property type="entry name" value="EAL_dom"/>
</dbReference>
<dbReference type="Pfam" id="PF00990">
    <property type="entry name" value="GGDEF"/>
    <property type="match status" value="3"/>
</dbReference>
<evidence type="ECO:0000256" key="1">
    <source>
        <dbReference type="SAM" id="MobiDB-lite"/>
    </source>
</evidence>
<dbReference type="PROSITE" id="PS50883">
    <property type="entry name" value="EAL"/>
    <property type="match status" value="1"/>
</dbReference>
<organism evidence="5 6">
    <name type="scientific">Enterocloster citroniae</name>
    <dbReference type="NCBI Taxonomy" id="358743"/>
    <lineage>
        <taxon>Bacteria</taxon>
        <taxon>Bacillati</taxon>
        <taxon>Bacillota</taxon>
        <taxon>Clostridia</taxon>
        <taxon>Lachnospirales</taxon>
        <taxon>Lachnospiraceae</taxon>
        <taxon>Enterocloster</taxon>
    </lineage>
</organism>
<evidence type="ECO:0000259" key="3">
    <source>
        <dbReference type="PROSITE" id="PS50883"/>
    </source>
</evidence>
<dbReference type="PANTHER" id="PTHR33121">
    <property type="entry name" value="CYCLIC DI-GMP PHOSPHODIESTERASE PDEF"/>
    <property type="match status" value="1"/>
</dbReference>
<dbReference type="Gene3D" id="3.30.70.270">
    <property type="match status" value="3"/>
</dbReference>
<dbReference type="SUPFAM" id="SSF141868">
    <property type="entry name" value="EAL domain-like"/>
    <property type="match status" value="1"/>
</dbReference>
<reference evidence="5" key="1">
    <citation type="journal article" date="2021" name="Gut Microbes">
        <title>A synthetic consortium of 100 gut commensals modulates the composition and function in a colon model of the microbiome of elderly subjects.</title>
        <authorList>
            <person name="Perez M."/>
            <person name="Ntemiri A."/>
            <person name="Tan H."/>
            <person name="Harris H.M.B."/>
            <person name="Roager H.M."/>
            <person name="Ribiere C."/>
            <person name="O'Toole P.W."/>
        </authorList>
    </citation>
    <scope>NUCLEOTIDE SEQUENCE</scope>
    <source>
        <strain evidence="5">MCC335</strain>
    </source>
</reference>
<dbReference type="CDD" id="cd00130">
    <property type="entry name" value="PAS"/>
    <property type="match status" value="1"/>
</dbReference>
<dbReference type="PROSITE" id="PS50887">
    <property type="entry name" value="GGDEF"/>
    <property type="match status" value="3"/>
</dbReference>
<dbReference type="NCBIfam" id="TIGR00254">
    <property type="entry name" value="GGDEF"/>
    <property type="match status" value="3"/>
</dbReference>
<dbReference type="InterPro" id="IPR035965">
    <property type="entry name" value="PAS-like_dom_sf"/>
</dbReference>
<dbReference type="EMBL" id="WQPS01000014">
    <property type="protein sequence ID" value="MBT9810854.1"/>
    <property type="molecule type" value="Genomic_DNA"/>
</dbReference>
<name>A0AA41FGE9_9FIRM</name>
<dbReference type="InterPro" id="IPR000014">
    <property type="entry name" value="PAS"/>
</dbReference>
<dbReference type="AlphaFoldDB" id="A0AA41FGE9"/>
<gene>
    <name evidence="5" type="ORF">GPL26_14565</name>
</gene>
<sequence>MHMYTKTILEISGLNNKIKLKGAFMKKVFDVEFYSQLLDKINANIYITDVETDEIVYMNDAMKQTFGLEKPEGCICWKVLQKGMKGRCGFCQIHRLLSDTQDGAVNWRECNTVTGHTYQNCDSLVEVNGKKYHFQHSVDISEQIKLSQYAKTDDLTGILNRRAGKERLSQLLDTLKEGESFIVVMMDVNQLKLINDRMGHLEGDRMLKFVVKSTQACMEKDDFMFRLSGDEFIAVLFHRSLDEAGQWSDQVLERMSYTRQLHGITYEVSFSSGLVEVQGGSGYTVSEILSMADACMYESKRKFYSSNGGAGQVLQETDRPDTLPVSSQEKKDGITGVLNRMEGKEHLWAALRKTKKKGGSLTVALLDVDNLNMINETYGGRAGDTLLVQVTDVVKKRVEKPDFLFRLSGDEFMAVSFHMNEREMSKLFLDSLKELKAFQEQKNIPYEMTFSFGTYTVGPDNPLSVNSIIAKADEIMYMQKLRKRKTKMLEENENPFRHSDGAAGWREYDSSLLYDALTKSTDDFIYICNMKTGVFRYSPAQVWLFNMPGEVLDNPLPIWKEIVHPDDWERFYKSNMEIGENMMDYHSVEFRAKNREGEYLWMRCRGQMMRDEFGEPSVFAGIMTQLGRQNKVDPVTQLLNHIEFFRVFEKKIRDKMAVERLGILLLGLDNFKQVNEIYDRSMGDHILKTVAQSIQSILPDNAGLFKLDNDCMGILMDNVGHRDMETLYMEIRNMMGRMHFWNQYKLNLTLSAGGVMYPEDGGAASELFKYAEYSLRYAKEKGRDRIVFFSKEILENQKKTLKIMMALRESVNSGFTGFSLRYQPQVDAASRTIIGAEALLRWTDPDGSIVSPVEFIPILEETGMIIQVGQWTLRTAMRTARPWLKKNPDFSLSVNVSVPQMMEADFVENVLDAVGEEEYPCCSLMLELTESCKIHDMGLFYKKFESLRAHGIQIAMDDFGTGYSSLELLKFAPVDVVKIDRIFIKDILKSKFDATFIQFVVAICHSIGIKVCLEGMETAEEYEALKTVGLNYIQGYLFGRPMTEVEFFQWEEAGE</sequence>
<feature type="region of interest" description="Disordered" evidence="1">
    <location>
        <begin position="309"/>
        <end position="330"/>
    </location>
</feature>
<dbReference type="Pfam" id="PF00563">
    <property type="entry name" value="EAL"/>
    <property type="match status" value="1"/>
</dbReference>
<dbReference type="Proteomes" id="UP000708338">
    <property type="component" value="Unassembled WGS sequence"/>
</dbReference>
<dbReference type="Pfam" id="PF08447">
    <property type="entry name" value="PAS_3"/>
    <property type="match status" value="1"/>
</dbReference>
<feature type="domain" description="GGDEF" evidence="4">
    <location>
        <begin position="179"/>
        <end position="317"/>
    </location>
</feature>
<evidence type="ECO:0000259" key="2">
    <source>
        <dbReference type="PROSITE" id="PS50112"/>
    </source>
</evidence>
<evidence type="ECO:0000259" key="4">
    <source>
        <dbReference type="PROSITE" id="PS50887"/>
    </source>
</evidence>
<dbReference type="SUPFAM" id="SSF55785">
    <property type="entry name" value="PYP-like sensor domain (PAS domain)"/>
    <property type="match status" value="1"/>
</dbReference>
<dbReference type="CDD" id="cd01949">
    <property type="entry name" value="GGDEF"/>
    <property type="match status" value="3"/>
</dbReference>
<accession>A0AA41FGE9</accession>
<dbReference type="InterPro" id="IPR043128">
    <property type="entry name" value="Rev_trsase/Diguanyl_cyclase"/>
</dbReference>
<proteinExistence type="predicted"/>
<comment type="caution">
    <text evidence="5">The sequence shown here is derived from an EMBL/GenBank/DDBJ whole genome shotgun (WGS) entry which is preliminary data.</text>
</comment>
<dbReference type="InterPro" id="IPR013655">
    <property type="entry name" value="PAS_fold_3"/>
</dbReference>
<dbReference type="GO" id="GO:0071111">
    <property type="term" value="F:cyclic-guanylate-specific phosphodiesterase activity"/>
    <property type="evidence" value="ECO:0007669"/>
    <property type="project" value="InterPro"/>
</dbReference>
<dbReference type="Gene3D" id="3.20.20.450">
    <property type="entry name" value="EAL domain"/>
    <property type="match status" value="1"/>
</dbReference>
<dbReference type="InterPro" id="IPR035919">
    <property type="entry name" value="EAL_sf"/>
</dbReference>
<dbReference type="CDD" id="cd01948">
    <property type="entry name" value="EAL"/>
    <property type="match status" value="1"/>
</dbReference>
<dbReference type="InterPro" id="IPR000160">
    <property type="entry name" value="GGDEF_dom"/>
</dbReference>
<dbReference type="PROSITE" id="PS50112">
    <property type="entry name" value="PAS"/>
    <property type="match status" value="1"/>
</dbReference>
<dbReference type="SMART" id="SM00267">
    <property type="entry name" value="GGDEF"/>
    <property type="match status" value="3"/>
</dbReference>
<dbReference type="SMART" id="SM00052">
    <property type="entry name" value="EAL"/>
    <property type="match status" value="1"/>
</dbReference>